<evidence type="ECO:0000313" key="3">
    <source>
        <dbReference type="Proteomes" id="UP000464657"/>
    </source>
</evidence>
<feature type="chain" id="PRO_5029597847" description="Internalin-A" evidence="1">
    <location>
        <begin position="20"/>
        <end position="383"/>
    </location>
</feature>
<dbReference type="EMBL" id="CP019288">
    <property type="protein sequence ID" value="QHI38208.1"/>
    <property type="molecule type" value="Genomic_DNA"/>
</dbReference>
<name>A0A7L4ZNA0_9FLAO</name>
<feature type="signal peptide" evidence="1">
    <location>
        <begin position="1"/>
        <end position="19"/>
    </location>
</feature>
<keyword evidence="1" id="KW-0732">Signal</keyword>
<evidence type="ECO:0000256" key="1">
    <source>
        <dbReference type="SAM" id="SignalP"/>
    </source>
</evidence>
<organism evidence="2 3">
    <name type="scientific">Kordia antarctica</name>
    <dbReference type="NCBI Taxonomy" id="1218801"/>
    <lineage>
        <taxon>Bacteria</taxon>
        <taxon>Pseudomonadati</taxon>
        <taxon>Bacteroidota</taxon>
        <taxon>Flavobacteriia</taxon>
        <taxon>Flavobacteriales</taxon>
        <taxon>Flavobacteriaceae</taxon>
        <taxon>Kordia</taxon>
    </lineage>
</organism>
<sequence length="383" mass="44545">MKRYVLITVLLCVGTILNAQPGPRYENLNDGIFDVIIIDSTTNLSRVALLKDMRNLNLIIQLPKIPVEFKNFVHTESLTITIANDLSDLVYFPNLKSLSIHSYLGKEISPNNIQLDSLQSLYISDAKNLERMDAFSENIAIERLFIQGTPNLIRFPKFAKNNRIKELKVDHGITFRKNYGTNYLKAIKHLSRLNKLTLANIYSITEVPSYLPVSIQYLEINSWALHNRTTKITNLRHLNKLKNLEELRLYAIELDSVETTFPNLSLKGLYLDRVQNLKDVSWVFTFDAIEHLRIRNCNDLYVIEGNLENDNISEIDINKANNLTSIDFLFKLTNLKFLEVRNCSKLIVPSTDVMYKIPHIMMAGTKYHFYRENYIWELIEYYD</sequence>
<dbReference type="PANTHER" id="PTHR36766">
    <property type="entry name" value="PLANT BROAD-SPECTRUM MILDEW RESISTANCE PROTEIN RPW8"/>
    <property type="match status" value="1"/>
</dbReference>
<accession>A0A7L4ZNA0</accession>
<gene>
    <name evidence="2" type="ORF">IMCC3317_35950</name>
</gene>
<dbReference type="SUPFAM" id="SSF52058">
    <property type="entry name" value="L domain-like"/>
    <property type="match status" value="1"/>
</dbReference>
<proteinExistence type="predicted"/>
<evidence type="ECO:0000313" key="2">
    <source>
        <dbReference type="EMBL" id="QHI38208.1"/>
    </source>
</evidence>
<dbReference type="Gene3D" id="3.80.10.10">
    <property type="entry name" value="Ribonuclease Inhibitor"/>
    <property type="match status" value="2"/>
</dbReference>
<evidence type="ECO:0008006" key="4">
    <source>
        <dbReference type="Google" id="ProtNLM"/>
    </source>
</evidence>
<dbReference type="KEGG" id="kan:IMCC3317_35950"/>
<dbReference type="PANTHER" id="PTHR36766:SF30">
    <property type="entry name" value="TIR-NBS TYPE DISEASE RESISTANCE PROTEIN-RELATED"/>
    <property type="match status" value="1"/>
</dbReference>
<protein>
    <recommendedName>
        <fullName evidence="4">Internalin-A</fullName>
    </recommendedName>
</protein>
<dbReference type="AlphaFoldDB" id="A0A7L4ZNA0"/>
<keyword evidence="3" id="KW-1185">Reference proteome</keyword>
<reference evidence="2 3" key="1">
    <citation type="journal article" date="2013" name="Int. J. Syst. Evol. Microbiol.">
        <title>Kordia antarctica sp. nov., isolated from Antarctic seawater.</title>
        <authorList>
            <person name="Baek K."/>
            <person name="Choi A."/>
            <person name="Kang I."/>
            <person name="Lee K."/>
            <person name="Cho J.C."/>
        </authorList>
    </citation>
    <scope>NUCLEOTIDE SEQUENCE [LARGE SCALE GENOMIC DNA]</scope>
    <source>
        <strain evidence="2 3">IMCC3317</strain>
    </source>
</reference>
<dbReference type="InterPro" id="IPR032675">
    <property type="entry name" value="LRR_dom_sf"/>
</dbReference>
<dbReference type="Proteomes" id="UP000464657">
    <property type="component" value="Chromosome"/>
</dbReference>